<evidence type="ECO:0000313" key="2">
    <source>
        <dbReference type="EMBL" id="ONK56691.1"/>
    </source>
</evidence>
<organism evidence="2 3">
    <name type="scientific">Asparagus officinalis</name>
    <name type="common">Garden asparagus</name>
    <dbReference type="NCBI Taxonomy" id="4686"/>
    <lineage>
        <taxon>Eukaryota</taxon>
        <taxon>Viridiplantae</taxon>
        <taxon>Streptophyta</taxon>
        <taxon>Embryophyta</taxon>
        <taxon>Tracheophyta</taxon>
        <taxon>Spermatophyta</taxon>
        <taxon>Magnoliopsida</taxon>
        <taxon>Liliopsida</taxon>
        <taxon>Asparagales</taxon>
        <taxon>Asparagaceae</taxon>
        <taxon>Asparagoideae</taxon>
        <taxon>Asparagus</taxon>
    </lineage>
</organism>
<dbReference type="EMBL" id="CM007390">
    <property type="protein sequence ID" value="ONK56691.1"/>
    <property type="molecule type" value="Genomic_DNA"/>
</dbReference>
<name>A0A5P1E246_ASPOF</name>
<dbReference type="AlphaFoldDB" id="A0A5P1E246"/>
<feature type="compositionally biased region" description="Polar residues" evidence="1">
    <location>
        <begin position="58"/>
        <end position="81"/>
    </location>
</feature>
<keyword evidence="3" id="KW-1185">Reference proteome</keyword>
<protein>
    <submittedName>
        <fullName evidence="2">Uncharacterized protein</fullName>
    </submittedName>
</protein>
<evidence type="ECO:0000313" key="3">
    <source>
        <dbReference type="Proteomes" id="UP000243459"/>
    </source>
</evidence>
<feature type="region of interest" description="Disordered" evidence="1">
    <location>
        <begin position="46"/>
        <end position="92"/>
    </location>
</feature>
<accession>A0A5P1E246</accession>
<evidence type="ECO:0000256" key="1">
    <source>
        <dbReference type="SAM" id="MobiDB-lite"/>
    </source>
</evidence>
<feature type="region of interest" description="Disordered" evidence="1">
    <location>
        <begin position="1"/>
        <end position="32"/>
    </location>
</feature>
<proteinExistence type="predicted"/>
<dbReference type="Gramene" id="ONK56691">
    <property type="protein sequence ID" value="ONK56691"/>
    <property type="gene ID" value="A4U43_C10F11710"/>
</dbReference>
<feature type="compositionally biased region" description="Basic and acidic residues" evidence="1">
    <location>
        <begin position="23"/>
        <end position="32"/>
    </location>
</feature>
<dbReference type="PANTHER" id="PTHR46548:SF1">
    <property type="entry name" value="BAH AND TFIIS DOMAIN-CONTAINING PROTEIN-RELATED"/>
    <property type="match status" value="1"/>
</dbReference>
<dbReference type="Proteomes" id="UP000243459">
    <property type="component" value="Chromosome 10"/>
</dbReference>
<reference evidence="3" key="1">
    <citation type="journal article" date="2017" name="Nat. Commun.">
        <title>The asparagus genome sheds light on the origin and evolution of a young Y chromosome.</title>
        <authorList>
            <person name="Harkess A."/>
            <person name="Zhou J."/>
            <person name="Xu C."/>
            <person name="Bowers J.E."/>
            <person name="Van der Hulst R."/>
            <person name="Ayyampalayam S."/>
            <person name="Mercati F."/>
            <person name="Riccardi P."/>
            <person name="McKain M.R."/>
            <person name="Kakrana A."/>
            <person name="Tang H."/>
            <person name="Ray J."/>
            <person name="Groenendijk J."/>
            <person name="Arikit S."/>
            <person name="Mathioni S.M."/>
            <person name="Nakano M."/>
            <person name="Shan H."/>
            <person name="Telgmann-Rauber A."/>
            <person name="Kanno A."/>
            <person name="Yue Z."/>
            <person name="Chen H."/>
            <person name="Li W."/>
            <person name="Chen Y."/>
            <person name="Xu X."/>
            <person name="Zhang Y."/>
            <person name="Luo S."/>
            <person name="Chen H."/>
            <person name="Gao J."/>
            <person name="Mao Z."/>
            <person name="Pires J.C."/>
            <person name="Luo M."/>
            <person name="Kudrna D."/>
            <person name="Wing R.A."/>
            <person name="Meyers B.C."/>
            <person name="Yi K."/>
            <person name="Kong H."/>
            <person name="Lavrijsen P."/>
            <person name="Sunseri F."/>
            <person name="Falavigna A."/>
            <person name="Ye Y."/>
            <person name="Leebens-Mack J.H."/>
            <person name="Chen G."/>
        </authorList>
    </citation>
    <scope>NUCLEOTIDE SEQUENCE [LARGE SCALE GENOMIC DNA]</scope>
    <source>
        <strain evidence="3">cv. DH0086</strain>
    </source>
</reference>
<sequence>MILRLIPIQPPTVRPSVMMDSSARSEERHEEVDHLLDKTRLEMHATVQSGDCSPKPLNGSTSTQQLKSDTESLQNSSSSFPAQVKKKKRERGVIREQNLLSEKVLLSWRMVNLPVLDSTIWQKLRL</sequence>
<gene>
    <name evidence="2" type="ORF">A4U43_C10F11710</name>
</gene>
<dbReference type="PANTHER" id="PTHR46548">
    <property type="entry name" value="BAH AND TFIIS DOMAIN-CONTAINING PROTEIN-RELATED"/>
    <property type="match status" value="1"/>
</dbReference>